<evidence type="ECO:0000313" key="1">
    <source>
        <dbReference type="EMBL" id="VVA35993.1"/>
    </source>
</evidence>
<sequence length="105" mass="11442">MASFLGNSGRAALCRREGLIWSTSFNGGLLSGGIPVKVLHYHWPGTPPQKEVERSKTGEVAPPLPPVSSLFPANFGHLCPRSILQKVDLVLLYRSLRRPDPGKVI</sequence>
<dbReference type="AlphaFoldDB" id="A0A5E4G8K4"/>
<gene>
    <name evidence="1" type="ORF">ALMOND_2B013146</name>
</gene>
<evidence type="ECO:0000313" key="2">
    <source>
        <dbReference type="Proteomes" id="UP000327085"/>
    </source>
</evidence>
<dbReference type="EMBL" id="CABIKO010000421">
    <property type="protein sequence ID" value="VVA35993.1"/>
    <property type="molecule type" value="Genomic_DNA"/>
</dbReference>
<organism evidence="1 2">
    <name type="scientific">Prunus dulcis</name>
    <name type="common">Almond</name>
    <name type="synonym">Amygdalus dulcis</name>
    <dbReference type="NCBI Taxonomy" id="3755"/>
    <lineage>
        <taxon>Eukaryota</taxon>
        <taxon>Viridiplantae</taxon>
        <taxon>Streptophyta</taxon>
        <taxon>Embryophyta</taxon>
        <taxon>Tracheophyta</taxon>
        <taxon>Spermatophyta</taxon>
        <taxon>Magnoliopsida</taxon>
        <taxon>eudicotyledons</taxon>
        <taxon>Gunneridae</taxon>
        <taxon>Pentapetalae</taxon>
        <taxon>rosids</taxon>
        <taxon>fabids</taxon>
        <taxon>Rosales</taxon>
        <taxon>Rosaceae</taxon>
        <taxon>Amygdaloideae</taxon>
        <taxon>Amygdaleae</taxon>
        <taxon>Prunus</taxon>
    </lineage>
</organism>
<protein>
    <submittedName>
        <fullName evidence="1">Uncharacterized protein</fullName>
    </submittedName>
</protein>
<reference evidence="2" key="1">
    <citation type="journal article" date="2020" name="Plant J.">
        <title>Transposons played a major role in the diversification between the closely related almond and peach genomes: results from the almond genome sequence.</title>
        <authorList>
            <person name="Alioto T."/>
            <person name="Alexiou K.G."/>
            <person name="Bardil A."/>
            <person name="Barteri F."/>
            <person name="Castanera R."/>
            <person name="Cruz F."/>
            <person name="Dhingra A."/>
            <person name="Duval H."/>
            <person name="Fernandez I Marti A."/>
            <person name="Frias L."/>
            <person name="Galan B."/>
            <person name="Garcia J.L."/>
            <person name="Howad W."/>
            <person name="Gomez-Garrido J."/>
            <person name="Gut M."/>
            <person name="Julca I."/>
            <person name="Morata J."/>
            <person name="Puigdomenech P."/>
            <person name="Ribeca P."/>
            <person name="Rubio Cabetas M.J."/>
            <person name="Vlasova A."/>
            <person name="Wirthensohn M."/>
            <person name="Garcia-Mas J."/>
            <person name="Gabaldon T."/>
            <person name="Casacuberta J.M."/>
            <person name="Arus P."/>
        </authorList>
    </citation>
    <scope>NUCLEOTIDE SEQUENCE [LARGE SCALE GENOMIC DNA]</scope>
    <source>
        <strain evidence="2">cv. Texas</strain>
    </source>
</reference>
<dbReference type="Gramene" id="VVA35993">
    <property type="protein sequence ID" value="VVA35993"/>
    <property type="gene ID" value="Prudul26B013146"/>
</dbReference>
<dbReference type="InParanoid" id="A0A5E4G8K4"/>
<name>A0A5E4G8K4_PRUDU</name>
<accession>A0A5E4G8K4</accession>
<proteinExistence type="predicted"/>
<dbReference type="Proteomes" id="UP000327085">
    <property type="component" value="Chromosome 7"/>
</dbReference>